<organism evidence="3">
    <name type="scientific">Candidatus Electrothrix aestuarii</name>
    <dbReference type="NCBI Taxonomy" id="3062594"/>
    <lineage>
        <taxon>Bacteria</taxon>
        <taxon>Pseudomonadati</taxon>
        <taxon>Thermodesulfobacteriota</taxon>
        <taxon>Desulfobulbia</taxon>
        <taxon>Desulfobulbales</taxon>
        <taxon>Desulfobulbaceae</taxon>
        <taxon>Candidatus Electrothrix</taxon>
    </lineage>
</organism>
<keyword evidence="3" id="KW-0645">Protease</keyword>
<dbReference type="SUPFAM" id="SSF49452">
    <property type="entry name" value="Starch-binding domain-like"/>
    <property type="match status" value="2"/>
</dbReference>
<dbReference type="AlphaFoldDB" id="A0AAU8M0J6"/>
<dbReference type="EMBL" id="CP159373">
    <property type="protein sequence ID" value="XCN74760.1"/>
    <property type="molecule type" value="Genomic_DNA"/>
</dbReference>
<dbReference type="GO" id="GO:0004180">
    <property type="term" value="F:carboxypeptidase activity"/>
    <property type="evidence" value="ECO:0007669"/>
    <property type="project" value="UniProtKB-KW"/>
</dbReference>
<dbReference type="PANTHER" id="PTHR23303">
    <property type="entry name" value="CARBOXYPEPTIDASE REGULATORY REGION-CONTAINING"/>
    <property type="match status" value="1"/>
</dbReference>
<dbReference type="InterPro" id="IPR008969">
    <property type="entry name" value="CarboxyPept-like_regulatory"/>
</dbReference>
<evidence type="ECO:0000256" key="1">
    <source>
        <dbReference type="ARBA" id="ARBA00022729"/>
    </source>
</evidence>
<keyword evidence="3" id="KW-0121">Carboxypeptidase</keyword>
<dbReference type="GO" id="GO:0030246">
    <property type="term" value="F:carbohydrate binding"/>
    <property type="evidence" value="ECO:0007669"/>
    <property type="project" value="InterPro"/>
</dbReference>
<dbReference type="SUPFAM" id="SSF49478">
    <property type="entry name" value="Cna protein B-type domain"/>
    <property type="match status" value="1"/>
</dbReference>
<sequence>MKYCFISYLLVSLFFPFFTLLTPSITTAQQSEKDTVISGRVMQSENSSPVQGALVSATDAQGYTRVVETEGNGNYSMDSLTPQKYSVTASADGYIEVAKEIILSAAEHKTDLDFSLSKWGSISGAVFKEDGKTPVVDVLVFATSDNGKMSTARTGGNGRFRIDHVFNDTYSVTVVHDQYAFSEKQVAIQNGLDFTGLKLTALPGKIYGTVKDKTTGRAIHHAELTARRTNIEIDRITQPIQITVSSEKDGSYVIEGLGTGKFNVQVVGKGFGTVVENITLQKGQLQVKRDFELSAGGAVSGHITGRSSREPFEVSMIDPNGNLLKPEQVAVHSDSTYIVKGLASGYYTIMYKQGDALSVRRDISVSAGKITEGIDLVIEKHAGSISGHVYSTPNNQPISGAIIIAGSDTSGNYSTSGNDGSYTINGLAPGLYDLTVTHHQEIKKDKVRIEKNKPAETIDFTMTAK</sequence>
<feature type="chain" id="PRO_5043762030" evidence="2">
    <location>
        <begin position="29"/>
        <end position="465"/>
    </location>
</feature>
<dbReference type="PANTHER" id="PTHR23303:SF14">
    <property type="entry name" value="BOS COMPLEX SUBUNIT NOMO1-RELATED"/>
    <property type="match status" value="1"/>
</dbReference>
<gene>
    <name evidence="3" type="ORF">Q3M24_08455</name>
</gene>
<name>A0AAU8M0J6_9BACT</name>
<evidence type="ECO:0000256" key="2">
    <source>
        <dbReference type="SAM" id="SignalP"/>
    </source>
</evidence>
<dbReference type="KEGG" id="eaj:Q3M24_08455"/>
<dbReference type="InterPro" id="IPR013784">
    <property type="entry name" value="Carb-bd-like_fold"/>
</dbReference>
<keyword evidence="3" id="KW-0378">Hydrolase</keyword>
<dbReference type="InterPro" id="IPR051417">
    <property type="entry name" value="SDr/BOS_complex"/>
</dbReference>
<feature type="signal peptide" evidence="2">
    <location>
        <begin position="1"/>
        <end position="28"/>
    </location>
</feature>
<dbReference type="Gene3D" id="2.60.40.1120">
    <property type="entry name" value="Carboxypeptidase-like, regulatory domain"/>
    <property type="match status" value="4"/>
</dbReference>
<protein>
    <submittedName>
        <fullName evidence="3">Carboxypeptidase-like regulatory domain-containing protein</fullName>
    </submittedName>
</protein>
<reference evidence="3" key="1">
    <citation type="journal article" date="2024" name="Syst. Appl. Microbiol.">
        <title>First single-strain enrichments of Electrothrix cable bacteria, description of E. aestuarii sp. nov. and E. rattekaaiensis sp. nov., and proposal of a cable bacteria taxonomy following the rules of the SeqCode.</title>
        <authorList>
            <person name="Plum-Jensen L.E."/>
            <person name="Schramm A."/>
            <person name="Marshall I.P.G."/>
        </authorList>
    </citation>
    <scope>NUCLEOTIDE SEQUENCE</scope>
    <source>
        <strain evidence="3">Rat1</strain>
    </source>
</reference>
<proteinExistence type="predicted"/>
<keyword evidence="1 2" id="KW-0732">Signal</keyword>
<reference evidence="3" key="2">
    <citation type="submission" date="2024-06" db="EMBL/GenBank/DDBJ databases">
        <authorList>
            <person name="Plum-Jensen L.E."/>
            <person name="Schramm A."/>
            <person name="Marshall I.P.G."/>
        </authorList>
    </citation>
    <scope>NUCLEOTIDE SEQUENCE</scope>
    <source>
        <strain evidence="3">Rat1</strain>
    </source>
</reference>
<dbReference type="Pfam" id="PF13620">
    <property type="entry name" value="CarboxypepD_reg"/>
    <property type="match status" value="4"/>
</dbReference>
<accession>A0AAU8M0J6</accession>
<dbReference type="SUPFAM" id="SSF49464">
    <property type="entry name" value="Carboxypeptidase regulatory domain-like"/>
    <property type="match status" value="1"/>
</dbReference>
<evidence type="ECO:0000313" key="3">
    <source>
        <dbReference type="EMBL" id="XCN74760.1"/>
    </source>
</evidence>